<protein>
    <recommendedName>
        <fullName evidence="1">DUF2268 domain-containing protein</fullName>
    </recommendedName>
</protein>
<evidence type="ECO:0000313" key="3">
    <source>
        <dbReference type="Proteomes" id="UP000092596"/>
    </source>
</evidence>
<organism evidence="2 3">
    <name type="scientific">Dermabacter vaginalis</name>
    <dbReference type="NCBI Taxonomy" id="1630135"/>
    <lineage>
        <taxon>Bacteria</taxon>
        <taxon>Bacillati</taxon>
        <taxon>Actinomycetota</taxon>
        <taxon>Actinomycetes</taxon>
        <taxon>Micrococcales</taxon>
        <taxon>Dermabacteraceae</taxon>
        <taxon>Dermabacter</taxon>
    </lineage>
</organism>
<dbReference type="Proteomes" id="UP000092596">
    <property type="component" value="Chromosome"/>
</dbReference>
<dbReference type="PATRIC" id="fig|1630135.4.peg.2026"/>
<dbReference type="EMBL" id="CP012117">
    <property type="protein sequence ID" value="ANP28577.1"/>
    <property type="molecule type" value="Genomic_DNA"/>
</dbReference>
<name>A0A1B0ZL09_9MICO</name>
<proteinExistence type="predicted"/>
<evidence type="ECO:0000259" key="1">
    <source>
        <dbReference type="Pfam" id="PF10026"/>
    </source>
</evidence>
<gene>
    <name evidence="2" type="ORF">DAD186_20270</name>
</gene>
<dbReference type="AlphaFoldDB" id="A0A1B0ZL09"/>
<feature type="domain" description="DUF2268" evidence="1">
    <location>
        <begin position="117"/>
        <end position="306"/>
    </location>
</feature>
<sequence>MIDGQELDLDAASMFSVVGMTVTMIDSAAGMRAMVSSSPEQWKDAARRLWEPMAGMYFFIPGGPDLAAVHSQNFGFGPSVAAGKILGAVDALERADAWGRVERALETGLRELNAADPTVAMPDLTVLLVLGDPTNKHFMDEIRGLSAFGGISGYIAITIWPTDEVLARLEGIALHELHHNVRYSPGGVVWNPQTVTVGEHVVAEGLADLFAADLVGEQGFTHFVSDQTRTSDEVLRRVTEGLDVTGMQDFAAWVLGDPSACLFGATPVGLPTGAGYAAGARFVSAYREATGQSPARAVATPASEILAVALPQLGLTMPAR</sequence>
<dbReference type="Pfam" id="PF10026">
    <property type="entry name" value="DUF2268"/>
    <property type="match status" value="1"/>
</dbReference>
<dbReference type="InterPro" id="IPR018728">
    <property type="entry name" value="DUF2268"/>
</dbReference>
<accession>A0A1B0ZL09</accession>
<dbReference type="KEGG" id="dva:DAD186_20270"/>
<reference evidence="2 3" key="1">
    <citation type="submission" date="2015-06" db="EMBL/GenBank/DDBJ databases">
        <title>Investigation of pathophysiology for high-risk pregnancy and development of treatment modality based on it.</title>
        <authorList>
            <person name="Kim B.-C."/>
            <person name="Lim S."/>
        </authorList>
    </citation>
    <scope>NUCLEOTIDE SEQUENCE [LARGE SCALE GENOMIC DNA]</scope>
    <source>
        <strain evidence="2 3">AD1-86</strain>
    </source>
</reference>
<evidence type="ECO:0000313" key="2">
    <source>
        <dbReference type="EMBL" id="ANP28577.1"/>
    </source>
</evidence>
<dbReference type="STRING" id="1630135.DAD186_20270"/>